<sequence length="89" mass="9189">MNLTEAAMAAAVTLSIGGVSYAVLNSDALTARTQQVANAVSCRTVDEAIVAYVAQNDRTPTRVSQLRAYVKGDISAYRIVNGVAAGPGC</sequence>
<name>A0ABQ3ZJE9_9ACTN</name>
<accession>A0ABQ3ZJE9</accession>
<proteinExistence type="predicted"/>
<gene>
    <name evidence="1" type="ORF">Ahu01nite_017290</name>
</gene>
<comment type="caution">
    <text evidence="1">The sequence shown here is derived from an EMBL/GenBank/DDBJ whole genome shotgun (WGS) entry which is preliminary data.</text>
</comment>
<dbReference type="Proteomes" id="UP000603200">
    <property type="component" value="Unassembled WGS sequence"/>
</dbReference>
<evidence type="ECO:0000313" key="1">
    <source>
        <dbReference type="EMBL" id="GIE18627.1"/>
    </source>
</evidence>
<evidence type="ECO:0000313" key="2">
    <source>
        <dbReference type="Proteomes" id="UP000603200"/>
    </source>
</evidence>
<dbReference type="EMBL" id="BOMN01000022">
    <property type="protein sequence ID" value="GIE18627.1"/>
    <property type="molecule type" value="Genomic_DNA"/>
</dbReference>
<keyword evidence="2" id="KW-1185">Reference proteome</keyword>
<evidence type="ECO:0008006" key="3">
    <source>
        <dbReference type="Google" id="ProtNLM"/>
    </source>
</evidence>
<organism evidence="1 2">
    <name type="scientific">Winogradskya humida</name>
    <dbReference type="NCBI Taxonomy" id="113566"/>
    <lineage>
        <taxon>Bacteria</taxon>
        <taxon>Bacillati</taxon>
        <taxon>Actinomycetota</taxon>
        <taxon>Actinomycetes</taxon>
        <taxon>Micromonosporales</taxon>
        <taxon>Micromonosporaceae</taxon>
        <taxon>Winogradskya</taxon>
    </lineage>
</organism>
<reference evidence="1 2" key="1">
    <citation type="submission" date="2021-01" db="EMBL/GenBank/DDBJ databases">
        <title>Whole genome shotgun sequence of Actinoplanes humidus NBRC 14915.</title>
        <authorList>
            <person name="Komaki H."/>
            <person name="Tamura T."/>
        </authorList>
    </citation>
    <scope>NUCLEOTIDE SEQUENCE [LARGE SCALE GENOMIC DNA]</scope>
    <source>
        <strain evidence="1 2">NBRC 14915</strain>
    </source>
</reference>
<protein>
    <recommendedName>
        <fullName evidence="3">Type II secretion system protein</fullName>
    </recommendedName>
</protein>